<keyword evidence="4" id="KW-0067">ATP-binding</keyword>
<keyword evidence="1" id="KW-0418">Kinase</keyword>
<dbReference type="PANTHER" id="PTHR35526">
    <property type="entry name" value="ANTI-SIGMA-F FACTOR RSBW-RELATED"/>
    <property type="match status" value="1"/>
</dbReference>
<evidence type="ECO:0000256" key="1">
    <source>
        <dbReference type="ARBA" id="ARBA00022527"/>
    </source>
</evidence>
<evidence type="ECO:0000259" key="3">
    <source>
        <dbReference type="Pfam" id="PF13581"/>
    </source>
</evidence>
<dbReference type="RefSeq" id="WP_354597258.1">
    <property type="nucleotide sequence ID" value="NZ_CP136798.1"/>
</dbReference>
<dbReference type="CDD" id="cd16936">
    <property type="entry name" value="HATPase_RsbW-like"/>
    <property type="match status" value="1"/>
</dbReference>
<organism evidence="4">
    <name type="scientific">Streptomyces sp. JL1001</name>
    <dbReference type="NCBI Taxonomy" id="3078227"/>
    <lineage>
        <taxon>Bacteria</taxon>
        <taxon>Bacillati</taxon>
        <taxon>Actinomycetota</taxon>
        <taxon>Actinomycetes</taxon>
        <taxon>Kitasatosporales</taxon>
        <taxon>Streptomycetaceae</taxon>
        <taxon>Streptomyces</taxon>
    </lineage>
</organism>
<keyword evidence="4" id="KW-0547">Nucleotide-binding</keyword>
<dbReference type="InterPro" id="IPR036890">
    <property type="entry name" value="HATPase_C_sf"/>
</dbReference>
<dbReference type="InterPro" id="IPR050267">
    <property type="entry name" value="Anti-sigma-factor_SerPK"/>
</dbReference>
<dbReference type="PANTHER" id="PTHR35526:SF3">
    <property type="entry name" value="ANTI-SIGMA-F FACTOR RSBW"/>
    <property type="match status" value="1"/>
</dbReference>
<dbReference type="GO" id="GO:0005524">
    <property type="term" value="F:ATP binding"/>
    <property type="evidence" value="ECO:0007669"/>
    <property type="project" value="UniProtKB-KW"/>
</dbReference>
<keyword evidence="1" id="KW-0723">Serine/threonine-protein kinase</keyword>
<keyword evidence="1" id="KW-0808">Transferase</keyword>
<sequence length="148" mass="16492">MFLNPQLMAVIPTTEPDPPDYRQELVARPETLAIMRRIVSAHLDLWDLRELSDAATLCAHELLTNVMRHTGSPLCTLTLRRRPDGVRVTVSDSDTAPPERRDPEWSEESGRGVLLIAALAAQCGTVMRRDGKDVWADIRTTTTPAYAT</sequence>
<name>A0AAU8KIW0_9ACTN</name>
<dbReference type="AlphaFoldDB" id="A0AAU8KIW0"/>
<dbReference type="InterPro" id="IPR003594">
    <property type="entry name" value="HATPase_dom"/>
</dbReference>
<dbReference type="SUPFAM" id="SSF55874">
    <property type="entry name" value="ATPase domain of HSP90 chaperone/DNA topoisomerase II/histidine kinase"/>
    <property type="match status" value="1"/>
</dbReference>
<dbReference type="EMBL" id="CP136798">
    <property type="protein sequence ID" value="XCN14933.1"/>
    <property type="molecule type" value="Genomic_DNA"/>
</dbReference>
<reference evidence="4" key="1">
    <citation type="submission" date="2023-10" db="EMBL/GenBank/DDBJ databases">
        <title>Complete genome sequence of Streptomyces sp. JL1001.</title>
        <authorList>
            <person name="Jiang L."/>
        </authorList>
    </citation>
    <scope>NUCLEOTIDE SEQUENCE</scope>
    <source>
        <strain evidence="4">JL1001</strain>
    </source>
</reference>
<accession>A0AAU8KIW0</accession>
<protein>
    <submittedName>
        <fullName evidence="4">ATP-binding protein</fullName>
    </submittedName>
</protein>
<feature type="region of interest" description="Disordered" evidence="2">
    <location>
        <begin position="88"/>
        <end position="108"/>
    </location>
</feature>
<evidence type="ECO:0000313" key="4">
    <source>
        <dbReference type="EMBL" id="XCN14933.1"/>
    </source>
</evidence>
<proteinExistence type="predicted"/>
<dbReference type="Gene3D" id="3.30.565.10">
    <property type="entry name" value="Histidine kinase-like ATPase, C-terminal domain"/>
    <property type="match status" value="1"/>
</dbReference>
<feature type="compositionally biased region" description="Basic and acidic residues" evidence="2">
    <location>
        <begin position="97"/>
        <end position="108"/>
    </location>
</feature>
<gene>
    <name evidence="4" type="ORF">R1Y80_15300</name>
</gene>
<dbReference type="GO" id="GO:0004674">
    <property type="term" value="F:protein serine/threonine kinase activity"/>
    <property type="evidence" value="ECO:0007669"/>
    <property type="project" value="UniProtKB-KW"/>
</dbReference>
<feature type="domain" description="Histidine kinase/HSP90-like ATPase" evidence="3">
    <location>
        <begin position="26"/>
        <end position="135"/>
    </location>
</feature>
<dbReference type="Pfam" id="PF13581">
    <property type="entry name" value="HATPase_c_2"/>
    <property type="match status" value="1"/>
</dbReference>
<evidence type="ECO:0000256" key="2">
    <source>
        <dbReference type="SAM" id="MobiDB-lite"/>
    </source>
</evidence>